<dbReference type="AlphaFoldDB" id="A0A6P0HBQ0"/>
<comment type="caution">
    <text evidence="3">The sequence shown here is derived from an EMBL/GenBank/DDBJ whole genome shotgun (WGS) entry which is preliminary data.</text>
</comment>
<dbReference type="Proteomes" id="UP000471152">
    <property type="component" value="Unassembled WGS sequence"/>
</dbReference>
<evidence type="ECO:0000313" key="3">
    <source>
        <dbReference type="EMBL" id="NEN51384.1"/>
    </source>
</evidence>
<sequence length="294" mass="31789">MHVHVLYRTHAGSNSKPRPSWFDRRTAWESLCASLAQVPDVTVTAVVDGSLPPELVAPLRSVEQVTVRGGQASSSFRRALTLAGQLADRAPEDTLFWLAEDDYLYRPEAMSSLLAAAAAVPSADYLTLHTPDDAAWHATHPSQPDPQPPSLAGGPVQAGSATWQRIGKTTSTFGVRAAALREDRWLMDLGSRVGAPFDMATWHALQGWQPFPWAHVLDDVDRTPGLRGSAKVVAKPVMRSVLNVVSRRVARERVLLAPTEDLAVHMELAQVTDDAAWATLARDTATDAGRPAAS</sequence>
<reference evidence="3 5" key="2">
    <citation type="submission" date="2020-02" db="EMBL/GenBank/DDBJ databases">
        <title>The WGS of Modestobacter muralis DSM 100205.</title>
        <authorList>
            <person name="Jiang Z."/>
        </authorList>
    </citation>
    <scope>NUCLEOTIDE SEQUENCE [LARGE SCALE GENOMIC DNA]</scope>
    <source>
        <strain evidence="3 5">DSM 100205</strain>
    </source>
</reference>
<accession>A0A6P0HBQ0</accession>
<organism evidence="3 5">
    <name type="scientific">Modestobacter muralis</name>
    <dbReference type="NCBI Taxonomy" id="1608614"/>
    <lineage>
        <taxon>Bacteria</taxon>
        <taxon>Bacillati</taxon>
        <taxon>Actinomycetota</taxon>
        <taxon>Actinomycetes</taxon>
        <taxon>Geodermatophilales</taxon>
        <taxon>Geodermatophilaceae</taxon>
        <taxon>Modestobacter</taxon>
    </lineage>
</organism>
<dbReference type="RefSeq" id="WP_163611077.1">
    <property type="nucleotide sequence ID" value="NZ_JAAGWB010000026.1"/>
</dbReference>
<evidence type="ECO:0000313" key="2">
    <source>
        <dbReference type="EMBL" id="NEK94496.1"/>
    </source>
</evidence>
<feature type="region of interest" description="Disordered" evidence="1">
    <location>
        <begin position="134"/>
        <end position="160"/>
    </location>
</feature>
<protein>
    <recommendedName>
        <fullName evidence="6">Glycosyltransferase family 2 protein</fullName>
    </recommendedName>
</protein>
<evidence type="ECO:0000313" key="4">
    <source>
        <dbReference type="Proteomes" id="UP000468828"/>
    </source>
</evidence>
<name>A0A6P0HBQ0_9ACTN</name>
<reference evidence="2 4" key="1">
    <citation type="submission" date="2020-01" db="EMBL/GenBank/DDBJ databases">
        <title>the WGS Modestobacter muralis CPCC 204518.</title>
        <authorList>
            <person name="Jiang Z."/>
        </authorList>
    </citation>
    <scope>NUCLEOTIDE SEQUENCE [LARGE SCALE GENOMIC DNA]</scope>
    <source>
        <strain evidence="2 4">DSM 100205</strain>
    </source>
</reference>
<proteinExistence type="predicted"/>
<dbReference type="EMBL" id="JAAGWH010000024">
    <property type="protein sequence ID" value="NEK94496.1"/>
    <property type="molecule type" value="Genomic_DNA"/>
</dbReference>
<dbReference type="EMBL" id="JAAGWB010000026">
    <property type="protein sequence ID" value="NEN51384.1"/>
    <property type="molecule type" value="Genomic_DNA"/>
</dbReference>
<keyword evidence="4" id="KW-1185">Reference proteome</keyword>
<dbReference type="Proteomes" id="UP000468828">
    <property type="component" value="Unassembled WGS sequence"/>
</dbReference>
<evidence type="ECO:0000313" key="5">
    <source>
        <dbReference type="Proteomes" id="UP000471152"/>
    </source>
</evidence>
<gene>
    <name evidence="3" type="ORF">G3R41_10630</name>
    <name evidence="2" type="ORF">GCU67_09975</name>
</gene>
<evidence type="ECO:0000256" key="1">
    <source>
        <dbReference type="SAM" id="MobiDB-lite"/>
    </source>
</evidence>
<evidence type="ECO:0008006" key="6">
    <source>
        <dbReference type="Google" id="ProtNLM"/>
    </source>
</evidence>